<protein>
    <recommendedName>
        <fullName evidence="3">Ribbon-helix-helix CopG family protein</fullName>
    </recommendedName>
</protein>
<sequence length="64" mass="7236">MAMDLRLSPEAQAALERIVETENVSANQAVENAVLEYDRKRVENRDRLIAQIVAEDEALLNRLA</sequence>
<evidence type="ECO:0000313" key="1">
    <source>
        <dbReference type="EMBL" id="PJJ69261.1"/>
    </source>
</evidence>
<accession>A0A2M9CD89</accession>
<evidence type="ECO:0008006" key="3">
    <source>
        <dbReference type="Google" id="ProtNLM"/>
    </source>
</evidence>
<organism evidence="1 2">
    <name type="scientific">Sediminihabitans luteus</name>
    <dbReference type="NCBI Taxonomy" id="1138585"/>
    <lineage>
        <taxon>Bacteria</taxon>
        <taxon>Bacillati</taxon>
        <taxon>Actinomycetota</taxon>
        <taxon>Actinomycetes</taxon>
        <taxon>Micrococcales</taxon>
        <taxon>Cellulomonadaceae</taxon>
        <taxon>Sediminihabitans</taxon>
    </lineage>
</organism>
<keyword evidence="2" id="KW-1185">Reference proteome</keyword>
<proteinExistence type="predicted"/>
<reference evidence="1 2" key="1">
    <citation type="submission" date="2017-11" db="EMBL/GenBank/DDBJ databases">
        <title>Genomic Encyclopedia of Archaeal and Bacterial Type Strains, Phase II (KMG-II): From Individual Species to Whole Genera.</title>
        <authorList>
            <person name="Goeker M."/>
        </authorList>
    </citation>
    <scope>NUCLEOTIDE SEQUENCE [LARGE SCALE GENOMIC DNA]</scope>
    <source>
        <strain evidence="1 2">DSM 25478</strain>
    </source>
</reference>
<dbReference type="AlphaFoldDB" id="A0A2M9CD89"/>
<dbReference type="OrthoDB" id="4426404at2"/>
<name>A0A2M9CD89_9CELL</name>
<dbReference type="Proteomes" id="UP000231693">
    <property type="component" value="Unassembled WGS sequence"/>
</dbReference>
<evidence type="ECO:0000313" key="2">
    <source>
        <dbReference type="Proteomes" id="UP000231693"/>
    </source>
</evidence>
<comment type="caution">
    <text evidence="1">The sequence shown here is derived from an EMBL/GenBank/DDBJ whole genome shotgun (WGS) entry which is preliminary data.</text>
</comment>
<gene>
    <name evidence="1" type="ORF">CLV28_2724</name>
</gene>
<dbReference type="RefSeq" id="WP_157802651.1">
    <property type="nucleotide sequence ID" value="NZ_BOOX01000005.1"/>
</dbReference>
<dbReference type="EMBL" id="PGFE01000005">
    <property type="protein sequence ID" value="PJJ69261.1"/>
    <property type="molecule type" value="Genomic_DNA"/>
</dbReference>